<organism evidence="2 3">
    <name type="scientific">Agathobacter rectalis</name>
    <dbReference type="NCBI Taxonomy" id="39491"/>
    <lineage>
        <taxon>Bacteria</taxon>
        <taxon>Bacillati</taxon>
        <taxon>Bacillota</taxon>
        <taxon>Clostridia</taxon>
        <taxon>Lachnospirales</taxon>
        <taxon>Lachnospiraceae</taxon>
        <taxon>Agathobacter</taxon>
    </lineage>
</organism>
<dbReference type="Gene3D" id="1.10.3290.10">
    <property type="entry name" value="Fido-like domain"/>
    <property type="match status" value="1"/>
</dbReference>
<sequence length="235" mass="27075">MVKITDKYDMTKEDNIFCAKRIMVDSIYKQAQLEGIAVTFADTQSILNDVNVENVTPTEMSKVCCLRDGWHYLLDHVDDEVDLVFLENIHELTARFDVPYQYLGKLRTDDVMISGTDWRPELPDIEKIYIDLQELNKIECITDRALSVGLYIMRTQMFKDGNKRVGSFAANKILIANGKGIFNVPVKLDGIFKQKLVDYYESEDNSELKNWMVENCLEGTTLAKKLQKTNKTPRI</sequence>
<evidence type="ECO:0000259" key="1">
    <source>
        <dbReference type="PROSITE" id="PS51459"/>
    </source>
</evidence>
<gene>
    <name evidence="2" type="ORF">DW912_07225</name>
</gene>
<dbReference type="SUPFAM" id="SSF140931">
    <property type="entry name" value="Fic-like"/>
    <property type="match status" value="1"/>
</dbReference>
<dbReference type="RefSeq" id="WP_118332305.1">
    <property type="nucleotide sequence ID" value="NZ_QSFZ01000006.1"/>
</dbReference>
<accession>A0A413U577</accession>
<dbReference type="InterPro" id="IPR003812">
    <property type="entry name" value="Fido"/>
</dbReference>
<name>A0A413U577_9FIRM</name>
<evidence type="ECO:0000313" key="3">
    <source>
        <dbReference type="Proteomes" id="UP000286220"/>
    </source>
</evidence>
<dbReference type="PROSITE" id="PS51459">
    <property type="entry name" value="FIDO"/>
    <property type="match status" value="1"/>
</dbReference>
<dbReference type="Proteomes" id="UP000286220">
    <property type="component" value="Unassembled WGS sequence"/>
</dbReference>
<protein>
    <recommendedName>
        <fullName evidence="1">Fido domain-containing protein</fullName>
    </recommendedName>
</protein>
<dbReference type="AlphaFoldDB" id="A0A413U577"/>
<feature type="domain" description="Fido" evidence="1">
    <location>
        <begin position="81"/>
        <end position="214"/>
    </location>
</feature>
<reference evidence="2 3" key="1">
    <citation type="submission" date="2018-08" db="EMBL/GenBank/DDBJ databases">
        <title>A genome reference for cultivated species of the human gut microbiota.</title>
        <authorList>
            <person name="Zou Y."/>
            <person name="Xue W."/>
            <person name="Luo G."/>
        </authorList>
    </citation>
    <scope>NUCLEOTIDE SEQUENCE [LARGE SCALE GENOMIC DNA]</scope>
    <source>
        <strain evidence="2 3">AM42-17AT</strain>
    </source>
</reference>
<dbReference type="EMBL" id="QSFZ01000006">
    <property type="protein sequence ID" value="RHA92504.1"/>
    <property type="molecule type" value="Genomic_DNA"/>
</dbReference>
<evidence type="ECO:0000313" key="2">
    <source>
        <dbReference type="EMBL" id="RHA92504.1"/>
    </source>
</evidence>
<dbReference type="InterPro" id="IPR036597">
    <property type="entry name" value="Fido-like_dom_sf"/>
</dbReference>
<comment type="caution">
    <text evidence="2">The sequence shown here is derived from an EMBL/GenBank/DDBJ whole genome shotgun (WGS) entry which is preliminary data.</text>
</comment>
<proteinExistence type="predicted"/>